<evidence type="ECO:0008006" key="4">
    <source>
        <dbReference type="Google" id="ProtNLM"/>
    </source>
</evidence>
<dbReference type="EMBL" id="CP046294">
    <property type="protein sequence ID" value="QGR70440.1"/>
    <property type="molecule type" value="Genomic_DNA"/>
</dbReference>
<dbReference type="RefSeq" id="WP_050108922.1">
    <property type="nucleotide sequence ID" value="NZ_CP046293.1"/>
</dbReference>
<dbReference type="Proteomes" id="UP000424966">
    <property type="component" value="Chromosome"/>
</dbReference>
<dbReference type="InterPro" id="IPR036388">
    <property type="entry name" value="WH-like_DNA-bd_sf"/>
</dbReference>
<reference evidence="2 3" key="1">
    <citation type="submission" date="2019-11" db="EMBL/GenBank/DDBJ databases">
        <title>FDA dAtabase for Regulatory Grade micrObial Sequences (FDA-ARGOS): Supporting development and validation of Infectious Disease Dx tests.</title>
        <authorList>
            <person name="Patel R."/>
            <person name="Rucinski S."/>
            <person name="Tallon L."/>
            <person name="Sadzewicz L."/>
            <person name="Vavikolanu K."/>
            <person name="Mehta A."/>
            <person name="Aluvathingal J."/>
            <person name="Nadendla S."/>
            <person name="Nandy P."/>
            <person name="Geyer C."/>
            <person name="Yan Y."/>
            <person name="Sichtig H."/>
        </authorList>
    </citation>
    <scope>NUCLEOTIDE SEQUENCE [LARGE SCALE GENOMIC DNA]</scope>
    <source>
        <strain evidence="2 3">FDAARGOS_729</strain>
    </source>
</reference>
<feature type="compositionally biased region" description="Polar residues" evidence="1">
    <location>
        <begin position="151"/>
        <end position="160"/>
    </location>
</feature>
<keyword evidence="3" id="KW-1185">Reference proteome</keyword>
<sequence length="257" mass="28938">MSKKSRENGNFVKLQYQVLDLVEYNGHKINSNMKILLSLILSYEDSDRIYYESVGTIGKRCGCRSGAVRDFRNKLCDAKMITFEEREGSSHKYSSLPFDKSLAVFIDDEGKVKPKQQRKEENKDNHGAEKQETVAVSAPVNSSEHEPAMENDSNANLSNSDELEIGGNTAQLLPWDGSSFLPSGKLAPNSRSWAQSQGAKDWKEEIRMVWHRSGVVVDDKTDVQLYEGRCPDDLLAQRKQTNVSLECVGYDDSEISF</sequence>
<dbReference type="GeneID" id="58046323"/>
<name>A0ABX6F7F3_YERIN</name>
<feature type="region of interest" description="Disordered" evidence="1">
    <location>
        <begin position="110"/>
        <end position="162"/>
    </location>
</feature>
<proteinExistence type="predicted"/>
<organism evidence="2 3">
    <name type="scientific">Yersinia intermedia</name>
    <dbReference type="NCBI Taxonomy" id="631"/>
    <lineage>
        <taxon>Bacteria</taxon>
        <taxon>Pseudomonadati</taxon>
        <taxon>Pseudomonadota</taxon>
        <taxon>Gammaproteobacteria</taxon>
        <taxon>Enterobacterales</taxon>
        <taxon>Yersiniaceae</taxon>
        <taxon>Yersinia</taxon>
    </lineage>
</organism>
<evidence type="ECO:0000256" key="1">
    <source>
        <dbReference type="SAM" id="MobiDB-lite"/>
    </source>
</evidence>
<accession>A0ABX6F7F3</accession>
<gene>
    <name evidence="2" type="ORF">FOC37_08635</name>
</gene>
<dbReference type="Gene3D" id="1.10.10.10">
    <property type="entry name" value="Winged helix-like DNA-binding domain superfamily/Winged helix DNA-binding domain"/>
    <property type="match status" value="1"/>
</dbReference>
<evidence type="ECO:0000313" key="2">
    <source>
        <dbReference type="EMBL" id="QGR70440.1"/>
    </source>
</evidence>
<feature type="compositionally biased region" description="Basic and acidic residues" evidence="1">
    <location>
        <begin position="110"/>
        <end position="132"/>
    </location>
</feature>
<protein>
    <recommendedName>
        <fullName evidence="4">Helix-turn-helix domain-containing protein</fullName>
    </recommendedName>
</protein>
<evidence type="ECO:0000313" key="3">
    <source>
        <dbReference type="Proteomes" id="UP000424966"/>
    </source>
</evidence>